<keyword evidence="1" id="KW-0175">Coiled coil</keyword>
<dbReference type="Proteomes" id="UP000028828">
    <property type="component" value="Unassembled WGS sequence"/>
</dbReference>
<dbReference type="OrthoDB" id="332230at2759"/>
<evidence type="ECO:0000313" key="2">
    <source>
        <dbReference type="EMBL" id="KFG38937.1"/>
    </source>
</evidence>
<feature type="coiled-coil region" evidence="1">
    <location>
        <begin position="50"/>
        <end position="186"/>
    </location>
</feature>
<organism evidence="2 3">
    <name type="scientific">Toxoplasma gondii p89</name>
    <dbReference type="NCBI Taxonomy" id="943119"/>
    <lineage>
        <taxon>Eukaryota</taxon>
        <taxon>Sar</taxon>
        <taxon>Alveolata</taxon>
        <taxon>Apicomplexa</taxon>
        <taxon>Conoidasida</taxon>
        <taxon>Coccidia</taxon>
        <taxon>Eucoccidiorida</taxon>
        <taxon>Eimeriorina</taxon>
        <taxon>Sarcocystidae</taxon>
        <taxon>Toxoplasma</taxon>
    </lineage>
</organism>
<reference evidence="2 3" key="1">
    <citation type="submission" date="2014-03" db="EMBL/GenBank/DDBJ databases">
        <authorList>
            <person name="Sibley D."/>
            <person name="Venepally P."/>
            <person name="Karamycheva S."/>
            <person name="Hadjithomas M."/>
            <person name="Khan A."/>
            <person name="Brunk B."/>
            <person name="Roos D."/>
            <person name="Caler E."/>
            <person name="Lorenzi H."/>
        </authorList>
    </citation>
    <scope>NUCLEOTIDE SEQUENCE [LARGE SCALE GENOMIC DNA]</scope>
    <source>
        <strain evidence="3">p89</strain>
    </source>
</reference>
<evidence type="ECO:0000313" key="3">
    <source>
        <dbReference type="Proteomes" id="UP000028828"/>
    </source>
</evidence>
<gene>
    <name evidence="2" type="ORF">TGP89_240230</name>
</gene>
<protein>
    <submittedName>
        <fullName evidence="2">Uncharacterized protein</fullName>
    </submittedName>
</protein>
<comment type="caution">
    <text evidence="2">The sequence shown here is derived from an EMBL/GenBank/DDBJ whole genome shotgun (WGS) entry which is preliminary data.</text>
</comment>
<evidence type="ECO:0000256" key="1">
    <source>
        <dbReference type="SAM" id="Coils"/>
    </source>
</evidence>
<accession>A0A086K3G9</accession>
<proteinExistence type="predicted"/>
<name>A0A086K3G9_TOXGO</name>
<dbReference type="AlphaFoldDB" id="A0A086K3G9"/>
<dbReference type="VEuPathDB" id="ToxoDB:TGP89_240230"/>
<sequence>MLEVLGDIMDDWGDESVDGLAKMRSEDMFRKTRDVLTELAQLTRTQGVLINSLKGDIENVRQQLQDMRQEKEACATKMDELEKAHMQEKEKLDEKLAQEKQTVANLQKEVAELTEQCRIMAMEQNETKHSLTTQLLQCQERIEKDNRNAEELLSCLVKKDSTILDLQEKLRKYAKTTQHVKELEQESAFQFTLLCEAHRKIEEMIPIHDEFLSRATTTIKSTSDCLDDALAAEAAFQADAKVNVDDIIPSVRVKRQTVKQ</sequence>
<dbReference type="EMBL" id="AEYI02001314">
    <property type="protein sequence ID" value="KFG38937.1"/>
    <property type="molecule type" value="Genomic_DNA"/>
</dbReference>